<dbReference type="Pfam" id="PF01401">
    <property type="entry name" value="Peptidase_M2"/>
    <property type="match status" value="1"/>
</dbReference>
<dbReference type="Ensembl" id="ENSMAMT00000043760.1">
    <property type="protein sequence ID" value="ENSMAMP00000060933.1"/>
    <property type="gene ID" value="ENSMAMG00000010321.2"/>
</dbReference>
<feature type="binding site" evidence="10">
    <location>
        <position position="249"/>
    </location>
    <ligand>
        <name>Zn(2+)</name>
        <dbReference type="ChEBI" id="CHEBI:29105"/>
        <label>1</label>
        <note>catalytic</note>
    </ligand>
</feature>
<dbReference type="GeneTree" id="ENSGT00940000158077"/>
<dbReference type="PANTHER" id="PTHR10514:SF24">
    <property type="entry name" value="ANGIOTENSIN-CONVERTING ENZYME 2"/>
    <property type="match status" value="1"/>
</dbReference>
<feature type="binding site" evidence="10">
    <location>
        <position position="253"/>
    </location>
    <ligand>
        <name>Zn(2+)</name>
        <dbReference type="ChEBI" id="CHEBI:29105"/>
        <label>1</label>
        <note>catalytic</note>
    </ligand>
</feature>
<keyword evidence="14" id="KW-0482">Metalloprotease</keyword>
<dbReference type="CDD" id="cd06461">
    <property type="entry name" value="M2_ACE"/>
    <property type="match status" value="1"/>
</dbReference>
<feature type="disulfide bond" evidence="11 13">
    <location>
        <begin position="23"/>
        <end position="31"/>
    </location>
</feature>
<evidence type="ECO:0000256" key="5">
    <source>
        <dbReference type="ARBA" id="ARBA00023180"/>
    </source>
</evidence>
<evidence type="ECO:0000256" key="11">
    <source>
        <dbReference type="PIRSR" id="PIRSR601548-4"/>
    </source>
</evidence>
<evidence type="ECO:0000313" key="15">
    <source>
        <dbReference type="Ensembl" id="ENSMAMP00000060933.1"/>
    </source>
</evidence>
<dbReference type="Gene3D" id="1.10.1370.30">
    <property type="match status" value="1"/>
</dbReference>
<sequence>MNITCCPCVMSEMSTIYSTATVCLMDDPLNCQTLEPGLEHVMANSRDYSERLHVWEGWRREVGKRMRPLYEDYVDLKNEAAKLNGFADYGRMCSLFDYEVLYCFSQILPLYKELHAYVRARLIEVYPDHIDSQGPLPAHLLGDMWGRFWTNLYPLSVPYPEKPDIDVSKTMVEKGWTERRLFEEAEKFFMSVGLYKMFDNFWNNSMLVKPEDGRKVVCHPTAWDMGNRKDYRIKMCTKVNMDDFLTVHHEMGHNQYQMAYRNLSYLLRDGANEGFHEGVGEIMSLSAATPKHLQSLDLLPANFTYDNETEINFLLKQALTIVATLPFTYMLEEWRWQVFAGNITKDKWMQRWWEMKRELVGVVEPVPRDETYCDPPALFHVSGDYSFIRYFTRTIYQFQFQKALCDEAGHTDALSSCDITGSTAAGTKLRNMLEMGKSQSWTRALHTIAGDVKMEARPLLNYFQKLHDWLKAENKKHNRTVGWKTTANIAYALRQYYSQKNESLLFTSVLP</sequence>
<keyword evidence="14" id="KW-0645">Protease</keyword>
<feature type="binding site" evidence="12">
    <location>
        <position position="277"/>
    </location>
    <ligand>
        <name>Zn(2+)</name>
        <dbReference type="ChEBI" id="CHEBI:29105"/>
        <label>2</label>
        <note>catalytic</note>
    </ligand>
</feature>
<dbReference type="GO" id="GO:0004180">
    <property type="term" value="F:carboxypeptidase activity"/>
    <property type="evidence" value="ECO:0007669"/>
    <property type="project" value="UniProtKB-KW"/>
</dbReference>
<evidence type="ECO:0000256" key="6">
    <source>
        <dbReference type="PIRSR" id="PIRSR601548-1"/>
    </source>
</evidence>
<evidence type="ECO:0000256" key="9">
    <source>
        <dbReference type="PIRSR" id="PIRSR601548-2"/>
    </source>
</evidence>
<feature type="active site" description="Proton acceptor 2" evidence="8">
    <location>
        <position position="250"/>
    </location>
</feature>
<dbReference type="GO" id="GO:0006508">
    <property type="term" value="P:proteolysis"/>
    <property type="evidence" value="ECO:0007669"/>
    <property type="project" value="UniProtKB-KW"/>
</dbReference>
<keyword evidence="16" id="KW-1185">Reference proteome</keyword>
<dbReference type="GO" id="GO:0046872">
    <property type="term" value="F:metal ion binding"/>
    <property type="evidence" value="ECO:0007669"/>
    <property type="project" value="UniProtKB-KW"/>
</dbReference>
<comment type="caution">
    <text evidence="13">Lacks conserved residue(s) required for the propagation of feature annotation.</text>
</comment>
<evidence type="ECO:0000256" key="1">
    <source>
        <dbReference type="ARBA" id="ARBA00001923"/>
    </source>
</evidence>
<feature type="active site" description="Proton donor 2" evidence="8">
    <location>
        <position position="380"/>
    </location>
</feature>
<evidence type="ECO:0000256" key="3">
    <source>
        <dbReference type="ARBA" id="ARBA00022729"/>
    </source>
</evidence>
<evidence type="ECO:0000256" key="8">
    <source>
        <dbReference type="PIRSR" id="PIRSR601548-11"/>
    </source>
</evidence>
<feature type="binding site" evidence="9">
    <location>
        <position position="389"/>
    </location>
    <ligand>
        <name>chloride</name>
        <dbReference type="ChEBI" id="CHEBI:17996"/>
        <label>1</label>
    </ligand>
</feature>
<reference evidence="15" key="2">
    <citation type="submission" date="2025-09" db="UniProtKB">
        <authorList>
            <consortium name="Ensembl"/>
        </authorList>
    </citation>
    <scope>IDENTIFICATION</scope>
</reference>
<dbReference type="SUPFAM" id="SSF55486">
    <property type="entry name" value="Metalloproteases ('zincins'), catalytic domain"/>
    <property type="match status" value="1"/>
</dbReference>
<organism evidence="15 16">
    <name type="scientific">Mastacembelus armatus</name>
    <name type="common">zig-zag eel</name>
    <dbReference type="NCBI Taxonomy" id="205130"/>
    <lineage>
        <taxon>Eukaryota</taxon>
        <taxon>Metazoa</taxon>
        <taxon>Chordata</taxon>
        <taxon>Craniata</taxon>
        <taxon>Vertebrata</taxon>
        <taxon>Euteleostomi</taxon>
        <taxon>Actinopterygii</taxon>
        <taxon>Neopterygii</taxon>
        <taxon>Teleostei</taxon>
        <taxon>Neoteleostei</taxon>
        <taxon>Acanthomorphata</taxon>
        <taxon>Anabantaria</taxon>
        <taxon>Synbranchiformes</taxon>
        <taxon>Mastacembelidae</taxon>
        <taxon>Mastacembelus</taxon>
    </lineage>
</organism>
<dbReference type="PANTHER" id="PTHR10514">
    <property type="entry name" value="ANGIOTENSIN-CONVERTING ENZYME"/>
    <property type="match status" value="1"/>
</dbReference>
<feature type="binding site" evidence="10">
    <location>
        <position position="277"/>
    </location>
    <ligand>
        <name>Zn(2+)</name>
        <dbReference type="ChEBI" id="CHEBI:29105"/>
        <label>1</label>
        <note>catalytic</note>
    </ligand>
</feature>
<keyword evidence="3" id="KW-0732">Signal</keyword>
<dbReference type="AlphaFoldDB" id="A0A7N8Y7J3"/>
<keyword evidence="10 14" id="KW-0862">Zinc</keyword>
<evidence type="ECO:0000256" key="2">
    <source>
        <dbReference type="ARBA" id="ARBA00008139"/>
    </source>
</evidence>
<feature type="disulfide bond" evidence="11">
    <location>
        <begin position="405"/>
        <end position="417"/>
    </location>
</feature>
<feature type="active site" description="Proton acceptor 1" evidence="6">
    <location>
        <position position="250"/>
    </location>
</feature>
<feature type="binding site" evidence="12">
    <location>
        <position position="253"/>
    </location>
    <ligand>
        <name>Zn(2+)</name>
        <dbReference type="ChEBI" id="CHEBI:29105"/>
        <label>2</label>
        <note>catalytic</note>
    </ligand>
</feature>
<comment type="cofactor">
    <cofactor evidence="1">
        <name>chloride</name>
        <dbReference type="ChEBI" id="CHEBI:17996"/>
    </cofactor>
</comment>
<dbReference type="GO" id="GO:0008241">
    <property type="term" value="F:peptidyl-dipeptidase activity"/>
    <property type="evidence" value="ECO:0007669"/>
    <property type="project" value="InterPro"/>
</dbReference>
<dbReference type="PRINTS" id="PR00791">
    <property type="entry name" value="PEPDIPTASEA"/>
</dbReference>
<keyword evidence="14" id="KW-0378">Hydrolase</keyword>
<name>A0A7N8Y7J3_9TELE</name>
<evidence type="ECO:0000256" key="13">
    <source>
        <dbReference type="PROSITE-ProRule" id="PRU01355"/>
    </source>
</evidence>
<feature type="active site" description="Proton donor 1" evidence="6">
    <location>
        <position position="380"/>
    </location>
</feature>
<keyword evidence="14" id="KW-0121">Carboxypeptidase</keyword>
<dbReference type="EC" id="3.4.-.-" evidence="14"/>
<dbReference type="PROSITE" id="PS52011">
    <property type="entry name" value="PEPTIDASE_M2"/>
    <property type="match status" value="1"/>
</dbReference>
<protein>
    <recommendedName>
        <fullName evidence="14">Angiotensin-converting enzyme</fullName>
        <ecNumber evidence="14">3.4.-.-</ecNumber>
    </recommendedName>
</protein>
<reference evidence="15" key="1">
    <citation type="submission" date="2025-08" db="UniProtKB">
        <authorList>
            <consortium name="Ensembl"/>
        </authorList>
    </citation>
    <scope>IDENTIFICATION</scope>
</reference>
<dbReference type="InterPro" id="IPR001548">
    <property type="entry name" value="Peptidase_M2"/>
</dbReference>
<keyword evidence="5 7" id="KW-0325">Glycoprotein</keyword>
<dbReference type="GO" id="GO:0005615">
    <property type="term" value="C:extracellular space"/>
    <property type="evidence" value="ECO:0007669"/>
    <property type="project" value="TreeGrafter"/>
</dbReference>
<accession>A0A7N8Y7J3</accession>
<dbReference type="GO" id="GO:0008237">
    <property type="term" value="F:metallopeptidase activity"/>
    <property type="evidence" value="ECO:0007669"/>
    <property type="project" value="UniProtKB-KW"/>
</dbReference>
<evidence type="ECO:0000256" key="12">
    <source>
        <dbReference type="PIRSR" id="PIRSR601548-8"/>
    </source>
</evidence>
<keyword evidence="4 11" id="KW-1015">Disulfide bond</keyword>
<feature type="binding site" evidence="12">
    <location>
        <position position="249"/>
    </location>
    <ligand>
        <name>Zn(2+)</name>
        <dbReference type="ChEBI" id="CHEBI:29105"/>
        <label>2</label>
        <note>catalytic</note>
    </ligand>
</feature>
<dbReference type="Proteomes" id="UP000261640">
    <property type="component" value="Unplaced"/>
</dbReference>
<evidence type="ECO:0000256" key="7">
    <source>
        <dbReference type="PIRSR" id="PIRSR601548-10"/>
    </source>
</evidence>
<keyword evidence="10 14" id="KW-0479">Metal-binding</keyword>
<comment type="cofactor">
    <cofactor evidence="14">
        <name>Zn(2+)</name>
        <dbReference type="ChEBI" id="CHEBI:29105"/>
    </cofactor>
    <text evidence="14">Binds 1 zinc ion per subunit.</text>
</comment>
<feature type="glycosylation site" description="N-linked (GlcNAc...) asparagine; partial" evidence="7">
    <location>
        <position position="203"/>
    </location>
</feature>
<evidence type="ECO:0000256" key="10">
    <source>
        <dbReference type="PIRSR" id="PIRSR601548-3"/>
    </source>
</evidence>
<feature type="disulfide bond" evidence="11 13">
    <location>
        <begin position="218"/>
        <end position="236"/>
    </location>
</feature>
<evidence type="ECO:0000313" key="16">
    <source>
        <dbReference type="Proteomes" id="UP000261640"/>
    </source>
</evidence>
<evidence type="ECO:0000256" key="4">
    <source>
        <dbReference type="ARBA" id="ARBA00023157"/>
    </source>
</evidence>
<dbReference type="GO" id="GO:0005886">
    <property type="term" value="C:plasma membrane"/>
    <property type="evidence" value="ECO:0007669"/>
    <property type="project" value="TreeGrafter"/>
</dbReference>
<proteinExistence type="inferred from homology"/>
<comment type="similarity">
    <text evidence="2 13 14">Belongs to the peptidase M2 family.</text>
</comment>
<evidence type="ECO:0000256" key="14">
    <source>
        <dbReference type="RuleBase" id="RU361144"/>
    </source>
</evidence>